<feature type="transmembrane region" description="Helical" evidence="1">
    <location>
        <begin position="175"/>
        <end position="197"/>
    </location>
</feature>
<feature type="transmembrane region" description="Helical" evidence="1">
    <location>
        <begin position="20"/>
        <end position="41"/>
    </location>
</feature>
<feature type="transmembrane region" description="Helical" evidence="1">
    <location>
        <begin position="53"/>
        <end position="73"/>
    </location>
</feature>
<protein>
    <submittedName>
        <fullName evidence="2">Membrane protein NosY</fullName>
    </submittedName>
</protein>
<reference evidence="2 3" key="1">
    <citation type="submission" date="2014-08" db="EMBL/GenBank/DDBJ databases">
        <authorList>
            <person name="Moulin Lionel"/>
        </authorList>
    </citation>
    <scope>NUCLEOTIDE SEQUENCE [LARGE SCALE GENOMIC DNA]</scope>
</reference>
<dbReference type="EMBL" id="CCNE01000010">
    <property type="protein sequence ID" value="CDX53630.1"/>
    <property type="molecule type" value="Genomic_DNA"/>
</dbReference>
<dbReference type="GO" id="GO:0140359">
    <property type="term" value="F:ABC-type transporter activity"/>
    <property type="evidence" value="ECO:0007669"/>
    <property type="project" value="InterPro"/>
</dbReference>
<dbReference type="PANTHER" id="PTHR43471">
    <property type="entry name" value="ABC TRANSPORTER PERMEASE"/>
    <property type="match status" value="1"/>
</dbReference>
<feature type="transmembrane region" description="Helical" evidence="1">
    <location>
        <begin position="142"/>
        <end position="163"/>
    </location>
</feature>
<accession>A0A090GTM5</accession>
<evidence type="ECO:0000313" key="3">
    <source>
        <dbReference type="Proteomes" id="UP000046122"/>
    </source>
</evidence>
<gene>
    <name evidence="2" type="primary">nosY</name>
    <name evidence="2" type="ORF">MPL3365_180231</name>
</gene>
<sequence>MNAIATIAGREIRDGLRNRWALGAVLLMAGLSLTLAFLGSAPTGVVGASPLEVTVVSLSSLTIFLVPLIALLLSHDAIVGERDRGTLLLLLSYPLSRWQILFGKFLGHLSILTVATVLGYGAAGAALALAAREFDADSLGSFARMISSSVLLGAVFVALGYFISATVRERATAAGLAIGIWLVLVLLYDMALLGLLVADQGRTISAAAFTWLLLLDPADIFRLLNLAGLSKTSMFAGMAGLAEQMQFGRAVLITALAAWVAVPLALAVFVFSRKEP</sequence>
<dbReference type="GO" id="GO:0005886">
    <property type="term" value="C:plasma membrane"/>
    <property type="evidence" value="ECO:0007669"/>
    <property type="project" value="UniProtKB-SubCell"/>
</dbReference>
<feature type="transmembrane region" description="Helical" evidence="1">
    <location>
        <begin position="250"/>
        <end position="271"/>
    </location>
</feature>
<dbReference type="Pfam" id="PF12679">
    <property type="entry name" value="ABC2_membrane_2"/>
    <property type="match status" value="1"/>
</dbReference>
<evidence type="ECO:0000256" key="1">
    <source>
        <dbReference type="SAM" id="Phobius"/>
    </source>
</evidence>
<evidence type="ECO:0000313" key="2">
    <source>
        <dbReference type="EMBL" id="CDX53630.1"/>
    </source>
</evidence>
<proteinExistence type="predicted"/>
<keyword evidence="1" id="KW-1133">Transmembrane helix</keyword>
<keyword evidence="1" id="KW-0472">Membrane</keyword>
<feature type="transmembrane region" description="Helical" evidence="1">
    <location>
        <begin position="209"/>
        <end position="230"/>
    </location>
</feature>
<keyword evidence="1" id="KW-0812">Transmembrane</keyword>
<dbReference type="AlphaFoldDB" id="A0A090GTM5"/>
<feature type="transmembrane region" description="Helical" evidence="1">
    <location>
        <begin position="108"/>
        <end position="130"/>
    </location>
</feature>
<organism evidence="2 3">
    <name type="scientific">Mesorhizobium plurifarium</name>
    <dbReference type="NCBI Taxonomy" id="69974"/>
    <lineage>
        <taxon>Bacteria</taxon>
        <taxon>Pseudomonadati</taxon>
        <taxon>Pseudomonadota</taxon>
        <taxon>Alphaproteobacteria</taxon>
        <taxon>Hyphomicrobiales</taxon>
        <taxon>Phyllobacteriaceae</taxon>
        <taxon>Mesorhizobium</taxon>
    </lineage>
</organism>
<dbReference type="Proteomes" id="UP000046122">
    <property type="component" value="Unassembled WGS sequence"/>
</dbReference>
<name>A0A090GTM5_MESPL</name>
<dbReference type="PANTHER" id="PTHR43471:SF1">
    <property type="entry name" value="ABC TRANSPORTER PERMEASE PROTEIN NOSY-RELATED"/>
    <property type="match status" value="1"/>
</dbReference>